<dbReference type="PANTHER" id="PTHR30028">
    <property type="entry name" value="UPF0014 INNER MEMBRANE PROTEIN YBBM-RELATED"/>
    <property type="match status" value="1"/>
</dbReference>
<keyword evidence="4 6" id="KW-1133">Transmembrane helix</keyword>
<evidence type="ECO:0000256" key="3">
    <source>
        <dbReference type="ARBA" id="ARBA00022692"/>
    </source>
</evidence>
<dbReference type="GO" id="GO:0005886">
    <property type="term" value="C:plasma membrane"/>
    <property type="evidence" value="ECO:0007669"/>
    <property type="project" value="TreeGrafter"/>
</dbReference>
<evidence type="ECO:0000256" key="4">
    <source>
        <dbReference type="ARBA" id="ARBA00022989"/>
    </source>
</evidence>
<feature type="transmembrane region" description="Helical" evidence="6">
    <location>
        <begin position="12"/>
        <end position="33"/>
    </location>
</feature>
<dbReference type="PANTHER" id="PTHR30028:SF0">
    <property type="entry name" value="PROTEIN ALUMINUM SENSITIVE 3"/>
    <property type="match status" value="1"/>
</dbReference>
<dbReference type="InterPro" id="IPR005226">
    <property type="entry name" value="UPF0014_fam"/>
</dbReference>
<evidence type="ECO:0000313" key="8">
    <source>
        <dbReference type="Proteomes" id="UP000242146"/>
    </source>
</evidence>
<gene>
    <name evidence="7" type="ORF">DM01DRAFT_246754</name>
</gene>
<dbReference type="Pfam" id="PF03649">
    <property type="entry name" value="UPF0014"/>
    <property type="match status" value="1"/>
</dbReference>
<feature type="transmembrane region" description="Helical" evidence="6">
    <location>
        <begin position="199"/>
        <end position="221"/>
    </location>
</feature>
<evidence type="ECO:0000256" key="5">
    <source>
        <dbReference type="ARBA" id="ARBA00023136"/>
    </source>
</evidence>
<feature type="transmembrane region" description="Helical" evidence="6">
    <location>
        <begin position="100"/>
        <end position="121"/>
    </location>
</feature>
<keyword evidence="8" id="KW-1185">Reference proteome</keyword>
<proteinExistence type="inferred from homology"/>
<protein>
    <submittedName>
        <fullName evidence="7">UPF0014-domain-containing protein</fullName>
    </submittedName>
</protein>
<dbReference type="OrthoDB" id="432685at2759"/>
<organism evidence="7 8">
    <name type="scientific">Hesseltinella vesiculosa</name>
    <dbReference type="NCBI Taxonomy" id="101127"/>
    <lineage>
        <taxon>Eukaryota</taxon>
        <taxon>Fungi</taxon>
        <taxon>Fungi incertae sedis</taxon>
        <taxon>Mucoromycota</taxon>
        <taxon>Mucoromycotina</taxon>
        <taxon>Mucoromycetes</taxon>
        <taxon>Mucorales</taxon>
        <taxon>Cunninghamellaceae</taxon>
        <taxon>Hesseltinella</taxon>
    </lineage>
</organism>
<dbReference type="EMBL" id="MCGT01000002">
    <property type="protein sequence ID" value="ORX61858.1"/>
    <property type="molecule type" value="Genomic_DNA"/>
</dbReference>
<evidence type="ECO:0000256" key="2">
    <source>
        <dbReference type="ARBA" id="ARBA00005268"/>
    </source>
</evidence>
<feature type="transmembrane region" description="Helical" evidence="6">
    <location>
        <begin position="69"/>
        <end position="88"/>
    </location>
</feature>
<reference evidence="7 8" key="1">
    <citation type="submission" date="2016-07" db="EMBL/GenBank/DDBJ databases">
        <title>Pervasive Adenine N6-methylation of Active Genes in Fungi.</title>
        <authorList>
            <consortium name="DOE Joint Genome Institute"/>
            <person name="Mondo S.J."/>
            <person name="Dannebaum R.O."/>
            <person name="Kuo R.C."/>
            <person name="Labutti K."/>
            <person name="Haridas S."/>
            <person name="Kuo A."/>
            <person name="Salamov A."/>
            <person name="Ahrendt S.R."/>
            <person name="Lipzen A."/>
            <person name="Sullivan W."/>
            <person name="Andreopoulos W.B."/>
            <person name="Clum A."/>
            <person name="Lindquist E."/>
            <person name="Daum C."/>
            <person name="Ramamoorthy G.K."/>
            <person name="Gryganskyi A."/>
            <person name="Culley D."/>
            <person name="Magnuson J.K."/>
            <person name="James T.Y."/>
            <person name="O'Malley M.A."/>
            <person name="Stajich J.E."/>
            <person name="Spatafora J.W."/>
            <person name="Visel A."/>
            <person name="Grigoriev I.V."/>
        </authorList>
    </citation>
    <scope>NUCLEOTIDE SEQUENCE [LARGE SCALE GENOMIC DNA]</scope>
    <source>
        <strain evidence="7 8">NRRL 3301</strain>
    </source>
</reference>
<comment type="caution">
    <text evidence="7">The sequence shown here is derived from an EMBL/GenBank/DDBJ whole genome shotgun (WGS) entry which is preliminary data.</text>
</comment>
<evidence type="ECO:0000256" key="6">
    <source>
        <dbReference type="SAM" id="Phobius"/>
    </source>
</evidence>
<keyword evidence="5 6" id="KW-0472">Membrane</keyword>
<feature type="transmembrane region" description="Helical" evidence="6">
    <location>
        <begin position="40"/>
        <end position="63"/>
    </location>
</feature>
<keyword evidence="3 6" id="KW-0812">Transmembrane</keyword>
<feature type="transmembrane region" description="Helical" evidence="6">
    <location>
        <begin position="227"/>
        <end position="248"/>
    </location>
</feature>
<evidence type="ECO:0000313" key="7">
    <source>
        <dbReference type="EMBL" id="ORX61858.1"/>
    </source>
</evidence>
<feature type="non-terminal residue" evidence="7">
    <location>
        <position position="249"/>
    </location>
</feature>
<evidence type="ECO:0000256" key="1">
    <source>
        <dbReference type="ARBA" id="ARBA00004141"/>
    </source>
</evidence>
<sequence>ENKDRTGTPNLTWVNVAIAACFILLNCIISYFLELRIEKSLIIAAVRCLVQLTIMGFILQDVFKTKNMYLVMLLAVVLILLGAFETVYNKSKKSYNGMFMSVLASTAVTTLFISIIGSRFAMGQDPFWTPQTFIPTLGMLIGNLLSGMAVALGYCLTTVSSNKEQIETYLAFGASRWEAGHSIATEAVRLSMMPTITQMTLTGLVSIPGMMAGSILGGAPIMNAVRYQQIIMFMISATTAMGVLGAVYV</sequence>
<feature type="non-terminal residue" evidence="7">
    <location>
        <position position="1"/>
    </location>
</feature>
<comment type="similarity">
    <text evidence="2">Belongs to the UPF0014 family.</text>
</comment>
<accession>A0A1X2GW72</accession>
<name>A0A1X2GW72_9FUNG</name>
<dbReference type="Proteomes" id="UP000242146">
    <property type="component" value="Unassembled WGS sequence"/>
</dbReference>
<comment type="subcellular location">
    <subcellularLocation>
        <location evidence="1">Membrane</location>
        <topology evidence="1">Multi-pass membrane protein</topology>
    </subcellularLocation>
</comment>
<dbReference type="AlphaFoldDB" id="A0A1X2GW72"/>
<feature type="transmembrane region" description="Helical" evidence="6">
    <location>
        <begin position="133"/>
        <end position="156"/>
    </location>
</feature>